<evidence type="ECO:0000313" key="3">
    <source>
        <dbReference type="Proteomes" id="UP001143474"/>
    </source>
</evidence>
<dbReference type="RefSeq" id="WP_271218652.1">
    <property type="nucleotide sequence ID" value="NZ_BAAAVD010000042.1"/>
</dbReference>
<reference evidence="2" key="2">
    <citation type="submission" date="2023-01" db="EMBL/GenBank/DDBJ databases">
        <authorList>
            <person name="Sun Q."/>
            <person name="Evtushenko L."/>
        </authorList>
    </citation>
    <scope>NUCLEOTIDE SEQUENCE</scope>
    <source>
        <strain evidence="2">VKM Ac-2007</strain>
    </source>
</reference>
<sequence>MRTQLHAPRGGTPLGERLGERLAAMSAPCPMHPSVHRIEAAVIDWARRTGLEADPTAGVHLLAGRAFARHDTGTATTFACWLTWLSRLRDEPSALAGVLAVAGGGEPGPAPVERAFADLWRACAPAMSDGWRERFVAGLAAGTAGLAPGHAKPPGTGTAGTTRTTGTTGARTAGTNRADAGTAGTRTAGTASAEERPARSGAGLGRRLSDLVEPCVGIEVPAQVGESPRWRSMVEASGDVVTWCDDLATGGGYAAAASALLGGGGVPGRAGEAGAGTTVGWAADRVADRMEELWASARALPVLVERCGLDFAASREVIQVACAFLTIPRAYLEGLLESPRYRHLE</sequence>
<dbReference type="Proteomes" id="UP001143474">
    <property type="component" value="Unassembled WGS sequence"/>
</dbReference>
<name>A0A9W6I1C6_9ACTN</name>
<dbReference type="EMBL" id="BSEV01000007">
    <property type="protein sequence ID" value="GLK10217.1"/>
    <property type="molecule type" value="Genomic_DNA"/>
</dbReference>
<reference evidence="2" key="1">
    <citation type="journal article" date="2014" name="Int. J. Syst. Evol. Microbiol.">
        <title>Complete genome sequence of Corynebacterium casei LMG S-19264T (=DSM 44701T), isolated from a smear-ripened cheese.</title>
        <authorList>
            <consortium name="US DOE Joint Genome Institute (JGI-PGF)"/>
            <person name="Walter F."/>
            <person name="Albersmeier A."/>
            <person name="Kalinowski J."/>
            <person name="Ruckert C."/>
        </authorList>
    </citation>
    <scope>NUCLEOTIDE SEQUENCE</scope>
    <source>
        <strain evidence="2">VKM Ac-2007</strain>
    </source>
</reference>
<keyword evidence="3" id="KW-1185">Reference proteome</keyword>
<gene>
    <name evidence="2" type="ORF">GCM10017600_36230</name>
</gene>
<evidence type="ECO:0000256" key="1">
    <source>
        <dbReference type="SAM" id="MobiDB-lite"/>
    </source>
</evidence>
<accession>A0A9W6I1C6</accession>
<dbReference type="Gene3D" id="1.10.600.10">
    <property type="entry name" value="Farnesyl Diphosphate Synthase"/>
    <property type="match status" value="2"/>
</dbReference>
<proteinExistence type="predicted"/>
<dbReference type="AlphaFoldDB" id="A0A9W6I1C6"/>
<comment type="caution">
    <text evidence="2">The sequence shown here is derived from an EMBL/GenBank/DDBJ whole genome shotgun (WGS) entry which is preliminary data.</text>
</comment>
<organism evidence="2 3">
    <name type="scientific">Streptosporangium carneum</name>
    <dbReference type="NCBI Taxonomy" id="47481"/>
    <lineage>
        <taxon>Bacteria</taxon>
        <taxon>Bacillati</taxon>
        <taxon>Actinomycetota</taxon>
        <taxon>Actinomycetes</taxon>
        <taxon>Streptosporangiales</taxon>
        <taxon>Streptosporangiaceae</taxon>
        <taxon>Streptosporangium</taxon>
    </lineage>
</organism>
<feature type="compositionally biased region" description="Low complexity" evidence="1">
    <location>
        <begin position="145"/>
        <end position="192"/>
    </location>
</feature>
<dbReference type="InterPro" id="IPR008949">
    <property type="entry name" value="Isoprenoid_synthase_dom_sf"/>
</dbReference>
<protein>
    <submittedName>
        <fullName evidence="2">Uncharacterized protein</fullName>
    </submittedName>
</protein>
<evidence type="ECO:0000313" key="2">
    <source>
        <dbReference type="EMBL" id="GLK10217.1"/>
    </source>
</evidence>
<feature type="region of interest" description="Disordered" evidence="1">
    <location>
        <begin position="145"/>
        <end position="205"/>
    </location>
</feature>
<dbReference type="Pfam" id="PF19086">
    <property type="entry name" value="Terpene_syn_C_2"/>
    <property type="match status" value="1"/>
</dbReference>